<dbReference type="InterPro" id="IPR011009">
    <property type="entry name" value="Kinase-like_dom_sf"/>
</dbReference>
<dbReference type="SMART" id="SM00220">
    <property type="entry name" value="S_TKc"/>
    <property type="match status" value="1"/>
</dbReference>
<gene>
    <name evidence="7" type="ORF">DI536_27445</name>
</gene>
<dbReference type="GO" id="GO:0004674">
    <property type="term" value="F:protein serine/threonine kinase activity"/>
    <property type="evidence" value="ECO:0007669"/>
    <property type="project" value="UniProtKB-KW"/>
</dbReference>
<comment type="caution">
    <text evidence="7">The sequence shown here is derived from an EMBL/GenBank/DDBJ whole genome shotgun (WGS) entry which is preliminary data.</text>
</comment>
<organism evidence="7 8">
    <name type="scientific">Archangium gephyra</name>
    <dbReference type="NCBI Taxonomy" id="48"/>
    <lineage>
        <taxon>Bacteria</taxon>
        <taxon>Pseudomonadati</taxon>
        <taxon>Myxococcota</taxon>
        <taxon>Myxococcia</taxon>
        <taxon>Myxococcales</taxon>
        <taxon>Cystobacterineae</taxon>
        <taxon>Archangiaceae</taxon>
        <taxon>Archangium</taxon>
    </lineage>
</organism>
<dbReference type="PROSITE" id="PS00108">
    <property type="entry name" value="PROTEIN_KINASE_ST"/>
    <property type="match status" value="1"/>
</dbReference>
<dbReference type="GO" id="GO:0005524">
    <property type="term" value="F:ATP binding"/>
    <property type="evidence" value="ECO:0007669"/>
    <property type="project" value="UniProtKB-KW"/>
</dbReference>
<feature type="region of interest" description="Disordered" evidence="5">
    <location>
        <begin position="1"/>
        <end position="22"/>
    </location>
</feature>
<dbReference type="PANTHER" id="PTHR43289">
    <property type="entry name" value="MITOGEN-ACTIVATED PROTEIN KINASE KINASE KINASE 20-RELATED"/>
    <property type="match status" value="1"/>
</dbReference>
<evidence type="ECO:0000256" key="1">
    <source>
        <dbReference type="ARBA" id="ARBA00022679"/>
    </source>
</evidence>
<keyword evidence="3 7" id="KW-0418">Kinase</keyword>
<keyword evidence="7" id="KW-0723">Serine/threonine-protein kinase</keyword>
<keyword evidence="4" id="KW-0067">ATP-binding</keyword>
<dbReference type="PROSITE" id="PS50011">
    <property type="entry name" value="PROTEIN_KINASE_DOM"/>
    <property type="match status" value="1"/>
</dbReference>
<dbReference type="InterPro" id="IPR008271">
    <property type="entry name" value="Ser/Thr_kinase_AS"/>
</dbReference>
<dbReference type="Proteomes" id="UP000249061">
    <property type="component" value="Unassembled WGS sequence"/>
</dbReference>
<feature type="region of interest" description="Disordered" evidence="5">
    <location>
        <begin position="518"/>
        <end position="549"/>
    </location>
</feature>
<keyword evidence="1" id="KW-0808">Transferase</keyword>
<evidence type="ECO:0000256" key="4">
    <source>
        <dbReference type="ARBA" id="ARBA00022840"/>
    </source>
</evidence>
<dbReference type="CDD" id="cd14014">
    <property type="entry name" value="STKc_PknB_like"/>
    <property type="match status" value="1"/>
</dbReference>
<protein>
    <submittedName>
        <fullName evidence="7">Serine/threonine protein kinase</fullName>
    </submittedName>
</protein>
<dbReference type="Pfam" id="PF00069">
    <property type="entry name" value="Pkinase"/>
    <property type="match status" value="1"/>
</dbReference>
<evidence type="ECO:0000256" key="2">
    <source>
        <dbReference type="ARBA" id="ARBA00022741"/>
    </source>
</evidence>
<accession>A0A2W5SX93</accession>
<feature type="region of interest" description="Disordered" evidence="5">
    <location>
        <begin position="382"/>
        <end position="441"/>
    </location>
</feature>
<dbReference type="InterPro" id="IPR000719">
    <property type="entry name" value="Prot_kinase_dom"/>
</dbReference>
<reference evidence="7 8" key="1">
    <citation type="submission" date="2017-08" db="EMBL/GenBank/DDBJ databases">
        <title>Infants hospitalized years apart are colonized by the same room-sourced microbial strains.</title>
        <authorList>
            <person name="Brooks B."/>
            <person name="Olm M.R."/>
            <person name="Firek B.A."/>
            <person name="Baker R."/>
            <person name="Thomas B.C."/>
            <person name="Morowitz M.J."/>
            <person name="Banfield J.F."/>
        </authorList>
    </citation>
    <scope>NUCLEOTIDE SEQUENCE [LARGE SCALE GENOMIC DNA]</scope>
    <source>
        <strain evidence="7">S2_003_000_R2_14</strain>
    </source>
</reference>
<feature type="compositionally biased region" description="Low complexity" evidence="5">
    <location>
        <begin position="409"/>
        <end position="423"/>
    </location>
</feature>
<name>A0A2W5SX93_9BACT</name>
<evidence type="ECO:0000313" key="8">
    <source>
        <dbReference type="Proteomes" id="UP000249061"/>
    </source>
</evidence>
<dbReference type="AlphaFoldDB" id="A0A2W5SX93"/>
<proteinExistence type="predicted"/>
<evidence type="ECO:0000259" key="6">
    <source>
        <dbReference type="PROSITE" id="PS50011"/>
    </source>
</evidence>
<sequence>MSSDDARKLPGAADSTGPLPPLAVRETHLEESELIDFSMNTMEPDDRVAAVQHLDSCSRCREVLSELHRDIGGSTRLADPLLGRMLGEYLVSEALSRGGMGAVYRGEQPVIGKKVAIKVLLPDAAEDPEQMNRLLEEARAVNAIRHPNIIDIFSFGSLPDGKHYFIMELLDGLPLNELLAEKGRLTPGEVVIVLDQTMSALGAAHSAGVIHRDLKPANLFVTTLPDHSWHITVLDFGLAKRLGASSSTSPNLVMGTPGFMAPEQIRGQTITPRTDLYAMGVVAWLLLTGEEPYNADSIVDLMMRHLEDPLPDLSRLAPETPPALVQLISRLLSKRPDQRPASAMEVRAELQRLRKTMEGRETVKTPGPMVELDALLKPHARQELRTVPERGAVARDAPTAIGQRPVKSAEPTRVVARPPAAQRRSSKPKLGGEPLAPAPTSGRNTGLLVGAGLGALSLLAFGTWQLFKPTPLPPPEPVDEPEVVVPTKPPVEVTPPVVEPPKPDGPLPVEVVKPTEDVKPKVPRAPTGPTLASVQRKLGNARSTAEKMPNQAVRRMMDLDLDRLEARLKKGESPREISAELQDVLDKYGGM</sequence>
<feature type="domain" description="Protein kinase" evidence="6">
    <location>
        <begin position="89"/>
        <end position="353"/>
    </location>
</feature>
<dbReference type="Gene3D" id="3.30.200.20">
    <property type="entry name" value="Phosphorylase Kinase, domain 1"/>
    <property type="match status" value="1"/>
</dbReference>
<evidence type="ECO:0000313" key="7">
    <source>
        <dbReference type="EMBL" id="PZR07392.1"/>
    </source>
</evidence>
<dbReference type="PANTHER" id="PTHR43289:SF6">
    <property type="entry name" value="SERINE_THREONINE-PROTEIN KINASE NEKL-3"/>
    <property type="match status" value="1"/>
</dbReference>
<dbReference type="Gene3D" id="1.10.510.10">
    <property type="entry name" value="Transferase(Phosphotransferase) domain 1"/>
    <property type="match status" value="1"/>
</dbReference>
<evidence type="ECO:0000256" key="5">
    <source>
        <dbReference type="SAM" id="MobiDB-lite"/>
    </source>
</evidence>
<evidence type="ECO:0000256" key="3">
    <source>
        <dbReference type="ARBA" id="ARBA00022777"/>
    </source>
</evidence>
<dbReference type="EMBL" id="QFQP01000031">
    <property type="protein sequence ID" value="PZR07392.1"/>
    <property type="molecule type" value="Genomic_DNA"/>
</dbReference>
<keyword evidence="2" id="KW-0547">Nucleotide-binding</keyword>
<dbReference type="SUPFAM" id="SSF56112">
    <property type="entry name" value="Protein kinase-like (PK-like)"/>
    <property type="match status" value="1"/>
</dbReference>